<dbReference type="GO" id="GO:0016746">
    <property type="term" value="F:acyltransferase activity"/>
    <property type="evidence" value="ECO:0007669"/>
    <property type="project" value="UniProtKB-KW"/>
</dbReference>
<dbReference type="Gene3D" id="3.40.50.1820">
    <property type="entry name" value="alpha/beta hydrolase"/>
    <property type="match status" value="1"/>
</dbReference>
<feature type="compositionally biased region" description="Polar residues" evidence="3">
    <location>
        <begin position="24"/>
        <end position="33"/>
    </location>
</feature>
<dbReference type="STRING" id="53501.SAMN04488043_12113"/>
<dbReference type="Pfam" id="PF12551">
    <property type="entry name" value="PHBC_N"/>
    <property type="match status" value="1"/>
</dbReference>
<dbReference type="RefSeq" id="WP_074647243.1">
    <property type="nucleotide sequence ID" value="NZ_CYSA01000016.1"/>
</dbReference>
<dbReference type="Pfam" id="PF07167">
    <property type="entry name" value="PhaC_N"/>
    <property type="match status" value="1"/>
</dbReference>
<dbReference type="AlphaFoldDB" id="A0A0P1FAE5"/>
<dbReference type="InterPro" id="IPR029058">
    <property type="entry name" value="AB_hydrolase_fold"/>
</dbReference>
<reference evidence="6 7" key="1">
    <citation type="submission" date="2015-09" db="EMBL/GenBank/DDBJ databases">
        <authorList>
            <consortium name="Swine Surveillance"/>
        </authorList>
    </citation>
    <scope>NUCLEOTIDE SEQUENCE [LARGE SCALE GENOMIC DNA]</scope>
    <source>
        <strain evidence="6 7">CECT 4357</strain>
    </source>
</reference>
<keyword evidence="2 6" id="KW-0012">Acyltransferase</keyword>
<evidence type="ECO:0000313" key="7">
    <source>
        <dbReference type="Proteomes" id="UP000051587"/>
    </source>
</evidence>
<feature type="region of interest" description="Disordered" evidence="3">
    <location>
        <begin position="1"/>
        <end position="44"/>
    </location>
</feature>
<accession>A0A0P1FAE5</accession>
<protein>
    <submittedName>
        <fullName evidence="6">Poly-beta-hydroxybutyrate polymerase</fullName>
        <ecNumber evidence="6">2.3.1.-</ecNumber>
    </submittedName>
</protein>
<feature type="domain" description="Poly-beta-hydroxybutyrate polymerase N-terminal" evidence="4">
    <location>
        <begin position="121"/>
        <end position="287"/>
    </location>
</feature>
<keyword evidence="7" id="KW-1185">Reference proteome</keyword>
<dbReference type="Proteomes" id="UP000051587">
    <property type="component" value="Unassembled WGS sequence"/>
</dbReference>
<proteinExistence type="predicted"/>
<evidence type="ECO:0000313" key="6">
    <source>
        <dbReference type="EMBL" id="CUH65161.1"/>
    </source>
</evidence>
<feature type="domain" description="Poly-beta-hydroxybutyrate polymerase N-terminal" evidence="5">
    <location>
        <begin position="43"/>
        <end position="84"/>
    </location>
</feature>
<name>A0A0P1FAE5_THAGE</name>
<gene>
    <name evidence="6" type="primary">phbC_1</name>
    <name evidence="6" type="ORF">TG4357_01694</name>
</gene>
<keyword evidence="1 6" id="KW-0808">Transferase</keyword>
<evidence type="ECO:0000259" key="5">
    <source>
        <dbReference type="Pfam" id="PF12551"/>
    </source>
</evidence>
<evidence type="ECO:0000256" key="2">
    <source>
        <dbReference type="ARBA" id="ARBA00023315"/>
    </source>
</evidence>
<dbReference type="EMBL" id="CYSA01000016">
    <property type="protein sequence ID" value="CUH65161.1"/>
    <property type="molecule type" value="Genomic_DNA"/>
</dbReference>
<dbReference type="GO" id="GO:0042619">
    <property type="term" value="P:poly-hydroxybutyrate biosynthetic process"/>
    <property type="evidence" value="ECO:0007669"/>
    <property type="project" value="InterPro"/>
</dbReference>
<evidence type="ECO:0000256" key="1">
    <source>
        <dbReference type="ARBA" id="ARBA00022679"/>
    </source>
</evidence>
<dbReference type="PANTHER" id="PTHR36837">
    <property type="entry name" value="POLY(3-HYDROXYALKANOATE) POLYMERASE SUBUNIT PHAC"/>
    <property type="match status" value="1"/>
</dbReference>
<sequence length="613" mass="68289">MTAPTAKPNVVKLPDPEAPKPSAIGSNPQQSHNPVHPPQIHHPNDALDRSIRAAMSKLTSGMSPYAASEAWVDWAAHLVTAPGRQLELLDHAQKNMFKLASFAADQFSQDPKPPFKPKPTDHRFTDPDWAKPPFSMLQQSFLSIQDWWDHATNDLPGAQKKNTDRAAFMIRQMLDAASPSNLPMLNPEIIKKARETKGDSFVEGLKNLAEDIQQYITDDPVEVPDEFRVGEALAATPGEVVYRNTLFELIQYSPQTDKVHAEPILIVPAWIMKYYILDLSQHNSLIRNLVTQGFTVFAISWVNPTAEQSDLSMDDYRQNGVMAAIDAISDIVPDQKIHACGYCLGGTILSIAAATMARDGDDRLASITLLAAQTDFTEAGELMLFLDESELSYLEAMMWAQGYLDNKQMSGAFQALRAEDLIWTRAVRRYLMGIDEKQADISVWNQDATRMPYKMHSQYLRGLFLENRLSAGRFAVDGKVIALKDIKAPLFVLATEKDHIAPWRSVYKTKLFTDGDLTFVLTKGGHNGGILSEPGHKGRHYRIGFRPADALYSDPDSWVAAHDPKDGSWWLEWNDWLQKAQSGAELVDPPSMGAPDKGLPPLVPAPGTYVFQK</sequence>
<dbReference type="EC" id="2.3.1.-" evidence="6"/>
<dbReference type="InterPro" id="IPR010941">
    <property type="entry name" value="PhaC_N"/>
</dbReference>
<dbReference type="InterPro" id="IPR022211">
    <property type="entry name" value="PHBC_N"/>
</dbReference>
<evidence type="ECO:0000259" key="4">
    <source>
        <dbReference type="Pfam" id="PF07167"/>
    </source>
</evidence>
<dbReference type="PANTHER" id="PTHR36837:SF5">
    <property type="entry name" value="POLY-3-HYDROXYBUTYRATE SYNTHASE"/>
    <property type="match status" value="1"/>
</dbReference>
<dbReference type="InterPro" id="IPR051321">
    <property type="entry name" value="PHA/PHB_synthase"/>
</dbReference>
<organism evidence="6 7">
    <name type="scientific">Thalassovita gelatinovora</name>
    <name type="common">Thalassobius gelatinovorus</name>
    <dbReference type="NCBI Taxonomy" id="53501"/>
    <lineage>
        <taxon>Bacteria</taxon>
        <taxon>Pseudomonadati</taxon>
        <taxon>Pseudomonadota</taxon>
        <taxon>Alphaproteobacteria</taxon>
        <taxon>Rhodobacterales</taxon>
        <taxon>Roseobacteraceae</taxon>
        <taxon>Thalassovita</taxon>
    </lineage>
</organism>
<dbReference type="SUPFAM" id="SSF53474">
    <property type="entry name" value="alpha/beta-Hydrolases"/>
    <property type="match status" value="1"/>
</dbReference>
<evidence type="ECO:0000256" key="3">
    <source>
        <dbReference type="SAM" id="MobiDB-lite"/>
    </source>
</evidence>
<dbReference type="OrthoDB" id="7208816at2"/>